<comment type="similarity">
    <text evidence="7 9">Belongs to the Rho family.</text>
</comment>
<comment type="function">
    <text evidence="7">Facilitates transcription termination by a mechanism that involves Rho binding to the nascent RNA, activation of Rho's RNA-dependent ATPase activity, and release of the mRNA from the DNA template.</text>
</comment>
<reference evidence="11 12" key="1">
    <citation type="submission" date="2022-11" db="EMBL/GenBank/DDBJ databases">
        <title>Haliovirga abyssi gen. nov., sp. nov., a mesophilic fermentative bacterium isolated from the Iheya North hydrothermal field and the proposal of Haliovirgaceae fam. nov.</title>
        <authorList>
            <person name="Miyazaki U."/>
            <person name="Tame A."/>
            <person name="Miyazaki J."/>
            <person name="Takai K."/>
            <person name="Sawayama S."/>
            <person name="Kitajima M."/>
            <person name="Okamoto A."/>
            <person name="Nakagawa S."/>
        </authorList>
    </citation>
    <scope>NUCLEOTIDE SEQUENCE [LARGE SCALE GENOMIC DNA]</scope>
    <source>
        <strain evidence="11 12">IC12</strain>
    </source>
</reference>
<keyword evidence="12" id="KW-1185">Reference proteome</keyword>
<evidence type="ECO:0000256" key="1">
    <source>
        <dbReference type="ARBA" id="ARBA00022741"/>
    </source>
</evidence>
<dbReference type="InterPro" id="IPR011129">
    <property type="entry name" value="CSD"/>
</dbReference>
<evidence type="ECO:0000256" key="8">
    <source>
        <dbReference type="NCBIfam" id="TIGR00767"/>
    </source>
</evidence>
<evidence type="ECO:0000256" key="6">
    <source>
        <dbReference type="ARBA" id="ARBA00023163"/>
    </source>
</evidence>
<feature type="binding site" evidence="7">
    <location>
        <position position="211"/>
    </location>
    <ligand>
        <name>ATP</name>
        <dbReference type="ChEBI" id="CHEBI:30616"/>
    </ligand>
</feature>
<dbReference type="GO" id="GO:0006353">
    <property type="term" value="P:DNA-templated transcription termination"/>
    <property type="evidence" value="ECO:0007669"/>
    <property type="project" value="UniProtKB-UniRule"/>
</dbReference>
<dbReference type="GO" id="GO:0008186">
    <property type="term" value="F:ATP-dependent activity, acting on RNA"/>
    <property type="evidence" value="ECO:0007669"/>
    <property type="project" value="UniProtKB-UniRule"/>
</dbReference>
<dbReference type="KEGG" id="haby:HLVA_07430"/>
<dbReference type="InterPro" id="IPR000194">
    <property type="entry name" value="ATPase_F1/V1/A1_a/bsu_nucl-bd"/>
</dbReference>
<dbReference type="GO" id="GO:0016787">
    <property type="term" value="F:hydrolase activity"/>
    <property type="evidence" value="ECO:0007669"/>
    <property type="project" value="UniProtKB-KW"/>
</dbReference>
<dbReference type="Gene3D" id="3.40.50.300">
    <property type="entry name" value="P-loop containing nucleotide triphosphate hydrolases"/>
    <property type="match status" value="1"/>
</dbReference>
<dbReference type="RefSeq" id="WP_307905108.1">
    <property type="nucleotide sequence ID" value="NZ_AP027059.1"/>
</dbReference>
<dbReference type="NCBIfam" id="TIGR00767">
    <property type="entry name" value="rho"/>
    <property type="match status" value="1"/>
</dbReference>
<dbReference type="SUPFAM" id="SSF50249">
    <property type="entry name" value="Nucleic acid-binding proteins"/>
    <property type="match status" value="1"/>
</dbReference>
<dbReference type="PANTHER" id="PTHR46425:SF1">
    <property type="entry name" value="TRANSCRIPTION TERMINATION FACTOR RHO"/>
    <property type="match status" value="1"/>
</dbReference>
<proteinExistence type="inferred from homology"/>
<keyword evidence="7 9" id="KW-0694">RNA-binding</keyword>
<organism evidence="11 12">
    <name type="scientific">Haliovirga abyssi</name>
    <dbReference type="NCBI Taxonomy" id="2996794"/>
    <lineage>
        <taxon>Bacteria</taxon>
        <taxon>Fusobacteriati</taxon>
        <taxon>Fusobacteriota</taxon>
        <taxon>Fusobacteriia</taxon>
        <taxon>Fusobacteriales</taxon>
        <taxon>Haliovirgaceae</taxon>
        <taxon>Haliovirga</taxon>
    </lineage>
</organism>
<protein>
    <recommendedName>
        <fullName evidence="7 8">Transcription termination factor Rho</fullName>
        <ecNumber evidence="7 8">3.6.4.-</ecNumber>
    </recommendedName>
    <alternativeName>
        <fullName evidence="7">ATP-dependent helicase Rho</fullName>
    </alternativeName>
</protein>
<evidence type="ECO:0000256" key="4">
    <source>
        <dbReference type="ARBA" id="ARBA00022840"/>
    </source>
</evidence>
<dbReference type="InterPro" id="IPR011113">
    <property type="entry name" value="Rho_RNA-bd"/>
</dbReference>
<keyword evidence="7" id="KW-0806">Transcription termination</keyword>
<dbReference type="NCBIfam" id="NF006886">
    <property type="entry name" value="PRK09376.1"/>
    <property type="match status" value="1"/>
</dbReference>
<dbReference type="GO" id="GO:0003723">
    <property type="term" value="F:RNA binding"/>
    <property type="evidence" value="ECO:0007669"/>
    <property type="project" value="UniProtKB-UniRule"/>
</dbReference>
<dbReference type="InterPro" id="IPR041703">
    <property type="entry name" value="Rho_factor_ATP-bd"/>
</dbReference>
<keyword evidence="2 7" id="KW-0378">Hydrolase</keyword>
<evidence type="ECO:0000313" key="11">
    <source>
        <dbReference type="EMBL" id="BDU50174.1"/>
    </source>
</evidence>
<evidence type="ECO:0000259" key="10">
    <source>
        <dbReference type="PROSITE" id="PS51856"/>
    </source>
</evidence>
<evidence type="ECO:0000256" key="7">
    <source>
        <dbReference type="HAMAP-Rule" id="MF_01884"/>
    </source>
</evidence>
<accession>A0AAU9DHG3</accession>
<feature type="binding site" evidence="7">
    <location>
        <begin position="168"/>
        <end position="173"/>
    </location>
    <ligand>
        <name>ATP</name>
        <dbReference type="ChEBI" id="CHEBI:30616"/>
    </ligand>
</feature>
<dbReference type="InterPro" id="IPR004665">
    <property type="entry name" value="Term_rho"/>
</dbReference>
<keyword evidence="1 7" id="KW-0547">Nucleotide-binding</keyword>
<feature type="domain" description="Rho RNA-BD" evidence="10">
    <location>
        <begin position="53"/>
        <end position="123"/>
    </location>
</feature>
<dbReference type="CDD" id="cd01128">
    <property type="entry name" value="rho_factor_C"/>
    <property type="match status" value="1"/>
</dbReference>
<dbReference type="GO" id="GO:0005524">
    <property type="term" value="F:ATP binding"/>
    <property type="evidence" value="ECO:0007669"/>
    <property type="project" value="UniProtKB-UniRule"/>
</dbReference>
<keyword evidence="3 7" id="KW-0347">Helicase</keyword>
<sequence>MDFNELKYEDVVNYKLKELQKLGKELGIEKAYKLNKEDAMLKVIEALGEKKGELVGHGVLDVLPDGYGFLRNSSLGNDIYVSASQVKKFSLRLGDIVAGECRKPVSDESNFAILKIFTINGIDLEKAKNRPKFEDLIPSYPDKLLKLTSSKDKENIPGRIIELISPIGLGQRGIIVAPPKAGKTVLISSLANGIIENNPNVEVWILLIDERPEEVTDIKENVQGAEVFASTFDEEPRNHVKVTEAILEKAKRLVEDGKDVVILMDSLTRLARAYNIIIPSSGKLISGGIDPGALYFPKNFFGAARNIKNGGSLTILATALIDTGSKMDDVIYEEFKGTGNMEVHLDRNLSELRIFPAIDIKRSGTRKEELLLSEAELMVIWRMRRFLSKYSSAEATKRLIDLLKKTDNNASVLNHFLKGGDFNGDQSK</sequence>
<feature type="binding site" evidence="7">
    <location>
        <begin position="180"/>
        <end position="185"/>
    </location>
    <ligand>
        <name>ATP</name>
        <dbReference type="ChEBI" id="CHEBI:30616"/>
    </ligand>
</feature>
<evidence type="ECO:0000313" key="12">
    <source>
        <dbReference type="Proteomes" id="UP001321582"/>
    </source>
</evidence>
<dbReference type="EMBL" id="AP027059">
    <property type="protein sequence ID" value="BDU50174.1"/>
    <property type="molecule type" value="Genomic_DNA"/>
</dbReference>
<evidence type="ECO:0000256" key="2">
    <source>
        <dbReference type="ARBA" id="ARBA00022801"/>
    </source>
</evidence>
<keyword evidence="6 7" id="KW-0804">Transcription</keyword>
<dbReference type="InterPro" id="IPR027417">
    <property type="entry name" value="P-loop_NTPase"/>
</dbReference>
<evidence type="ECO:0000256" key="9">
    <source>
        <dbReference type="PROSITE-ProRule" id="PRU01203"/>
    </source>
</evidence>
<dbReference type="PANTHER" id="PTHR46425">
    <property type="entry name" value="TRANSCRIPTION TERMINATION FACTOR RHO"/>
    <property type="match status" value="1"/>
</dbReference>
<evidence type="ECO:0000256" key="3">
    <source>
        <dbReference type="ARBA" id="ARBA00022806"/>
    </source>
</evidence>
<dbReference type="AlphaFoldDB" id="A0AAU9DHG3"/>
<dbReference type="SMART" id="SM00357">
    <property type="entry name" value="CSP"/>
    <property type="match status" value="1"/>
</dbReference>
<dbReference type="PROSITE" id="PS51856">
    <property type="entry name" value="RHO_RNA_BD"/>
    <property type="match status" value="1"/>
</dbReference>
<dbReference type="Pfam" id="PF07497">
    <property type="entry name" value="Rho_RNA_bind"/>
    <property type="match status" value="1"/>
</dbReference>
<dbReference type="EC" id="3.6.4.-" evidence="7 8"/>
<dbReference type="HAMAP" id="MF_01884">
    <property type="entry name" value="Rho"/>
    <property type="match status" value="1"/>
</dbReference>
<gene>
    <name evidence="7 11" type="primary">rho</name>
    <name evidence="11" type="ORF">HLVA_07430</name>
</gene>
<keyword evidence="5 7" id="KW-0805">Transcription regulation</keyword>
<dbReference type="GO" id="GO:0004386">
    <property type="term" value="F:helicase activity"/>
    <property type="evidence" value="ECO:0007669"/>
    <property type="project" value="UniProtKB-UniRule"/>
</dbReference>
<dbReference type="Pfam" id="PF00006">
    <property type="entry name" value="ATP-synt_ab"/>
    <property type="match status" value="1"/>
</dbReference>
<dbReference type="InterPro" id="IPR012340">
    <property type="entry name" value="NA-bd_OB-fold"/>
</dbReference>
<dbReference type="Proteomes" id="UP001321582">
    <property type="component" value="Chromosome"/>
</dbReference>
<evidence type="ECO:0000256" key="5">
    <source>
        <dbReference type="ARBA" id="ARBA00023015"/>
    </source>
</evidence>
<dbReference type="Gene3D" id="2.40.50.140">
    <property type="entry name" value="Nucleic acid-binding proteins"/>
    <property type="match status" value="1"/>
</dbReference>
<comment type="caution">
    <text evidence="7">Lacks conserved residue(s) required for the propagation of feature annotation.</text>
</comment>
<name>A0AAU9DHG3_9FUSO</name>
<comment type="subunit">
    <text evidence="7">Homohexamer. The homohexamer assembles into an open ring structure.</text>
</comment>
<dbReference type="SUPFAM" id="SSF52540">
    <property type="entry name" value="P-loop containing nucleoside triphosphate hydrolases"/>
    <property type="match status" value="1"/>
</dbReference>
<keyword evidence="4 7" id="KW-0067">ATP-binding</keyword>